<gene>
    <name evidence="3" type="ORF">QO192_03120</name>
</gene>
<keyword evidence="4" id="KW-1185">Reference proteome</keyword>
<dbReference type="InterPro" id="IPR020904">
    <property type="entry name" value="Sc_DH/Rdtase_CS"/>
</dbReference>
<evidence type="ECO:0000256" key="1">
    <source>
        <dbReference type="ARBA" id="ARBA00006484"/>
    </source>
</evidence>
<dbReference type="PRINTS" id="PR00081">
    <property type="entry name" value="GDHRDH"/>
</dbReference>
<dbReference type="Proteomes" id="UP001568894">
    <property type="component" value="Unassembled WGS sequence"/>
</dbReference>
<dbReference type="InterPro" id="IPR002347">
    <property type="entry name" value="SDR_fam"/>
</dbReference>
<dbReference type="PROSITE" id="PS00061">
    <property type="entry name" value="ADH_SHORT"/>
    <property type="match status" value="1"/>
</dbReference>
<organism evidence="3 4">
    <name type="scientific">Flavobacterium frigidarium</name>
    <dbReference type="NCBI Taxonomy" id="99286"/>
    <lineage>
        <taxon>Bacteria</taxon>
        <taxon>Pseudomonadati</taxon>
        <taxon>Bacteroidota</taxon>
        <taxon>Flavobacteriia</taxon>
        <taxon>Flavobacteriales</taxon>
        <taxon>Flavobacteriaceae</taxon>
        <taxon>Flavobacterium</taxon>
    </lineage>
</organism>
<reference evidence="3 4" key="1">
    <citation type="submission" date="2023-05" db="EMBL/GenBank/DDBJ databases">
        <title>Adaptations of aquatic viruses from atmosphere-close ecosystems of the Central Arctic Ocean.</title>
        <authorList>
            <person name="Rahlff J."/>
            <person name="Holmfeldt K."/>
        </authorList>
    </citation>
    <scope>NUCLEOTIDE SEQUENCE [LARGE SCALE GENOMIC DNA]</scope>
    <source>
        <strain evidence="3 4">Arc14</strain>
    </source>
</reference>
<evidence type="ECO:0000256" key="2">
    <source>
        <dbReference type="ARBA" id="ARBA00023002"/>
    </source>
</evidence>
<dbReference type="PANTHER" id="PTHR44196:SF1">
    <property type="entry name" value="DEHYDROGENASE_REDUCTASE SDR FAMILY MEMBER 7B"/>
    <property type="match status" value="1"/>
</dbReference>
<dbReference type="Pfam" id="PF00106">
    <property type="entry name" value="adh_short"/>
    <property type="match status" value="1"/>
</dbReference>
<sequence length="262" mass="28918">MHFKNKVVWITGASSGIGKELALQLAQQGAILILTGTNVETLTAIKSELKNARTHILNYNLLDIDGIPNLVDKAILLEGHLDYVIQSAGQSQRAMAEETDIIVYKKLMDLNFFAPVAITQSLLPYFKKQGHGNICVISSIAGLIGFPLRSGYAASKHAIKGYLETLQCELFKTNIHVSIVYPGRINTNISKNALAGDGQQFGNTDENSDAGMSVSVCCTKIISGLKKNQKAIYILKAERLLFWFWWFIPSLYYKIAHAKGVR</sequence>
<dbReference type="PANTHER" id="PTHR44196">
    <property type="entry name" value="DEHYDROGENASE/REDUCTASE SDR FAMILY MEMBER 7B"/>
    <property type="match status" value="1"/>
</dbReference>
<accession>A0ABV4K9B9</accession>
<evidence type="ECO:0000313" key="3">
    <source>
        <dbReference type="EMBL" id="MEZ7514268.1"/>
    </source>
</evidence>
<dbReference type="EMBL" id="JASMRN010000002">
    <property type="protein sequence ID" value="MEZ7514268.1"/>
    <property type="molecule type" value="Genomic_DNA"/>
</dbReference>
<comment type="similarity">
    <text evidence="1">Belongs to the short-chain dehydrogenases/reductases (SDR) family.</text>
</comment>
<proteinExistence type="inferred from homology"/>
<dbReference type="InterPro" id="IPR036291">
    <property type="entry name" value="NAD(P)-bd_dom_sf"/>
</dbReference>
<comment type="caution">
    <text evidence="3">The sequence shown here is derived from an EMBL/GenBank/DDBJ whole genome shotgun (WGS) entry which is preliminary data.</text>
</comment>
<dbReference type="Gene3D" id="3.40.50.720">
    <property type="entry name" value="NAD(P)-binding Rossmann-like Domain"/>
    <property type="match status" value="1"/>
</dbReference>
<evidence type="ECO:0000313" key="4">
    <source>
        <dbReference type="Proteomes" id="UP001568894"/>
    </source>
</evidence>
<name>A0ABV4K9B9_9FLAO</name>
<protein>
    <submittedName>
        <fullName evidence="3">SDR family NAD(P)-dependent oxidoreductase</fullName>
    </submittedName>
</protein>
<dbReference type="RefSeq" id="WP_371567917.1">
    <property type="nucleotide sequence ID" value="NZ_JASMRN010000002.1"/>
</dbReference>
<dbReference type="SUPFAM" id="SSF51735">
    <property type="entry name" value="NAD(P)-binding Rossmann-fold domains"/>
    <property type="match status" value="1"/>
</dbReference>
<keyword evidence="2" id="KW-0560">Oxidoreductase</keyword>